<dbReference type="InterPro" id="IPR036388">
    <property type="entry name" value="WH-like_DNA-bd_sf"/>
</dbReference>
<name>A0A1M5QX12_9FIRM</name>
<dbReference type="Proteomes" id="UP000242520">
    <property type="component" value="Unassembled WGS sequence"/>
</dbReference>
<reference evidence="2" key="1">
    <citation type="submission" date="2016-11" db="EMBL/GenBank/DDBJ databases">
        <authorList>
            <person name="Varghese N."/>
            <person name="Submissions S."/>
        </authorList>
    </citation>
    <scope>NUCLEOTIDE SEQUENCE [LARGE SCALE GENOMIC DNA]</scope>
    <source>
        <strain evidence="2">DSM 15285</strain>
    </source>
</reference>
<dbReference type="RefSeq" id="WP_072724495.1">
    <property type="nucleotide sequence ID" value="NZ_FQXH01000009.1"/>
</dbReference>
<dbReference type="AlphaFoldDB" id="A0A1M5QX12"/>
<dbReference type="EMBL" id="FQXH01000009">
    <property type="protein sequence ID" value="SHH18259.1"/>
    <property type="molecule type" value="Genomic_DNA"/>
</dbReference>
<dbReference type="Pfam" id="PF09639">
    <property type="entry name" value="YjcQ"/>
    <property type="match status" value="1"/>
</dbReference>
<dbReference type="Gene3D" id="1.10.10.10">
    <property type="entry name" value="Winged helix-like DNA-binding domain superfamily/Winged helix DNA-binding domain"/>
    <property type="match status" value="1"/>
</dbReference>
<protein>
    <submittedName>
        <fullName evidence="1">YjcQ protein</fullName>
    </submittedName>
</protein>
<dbReference type="SUPFAM" id="SSF46785">
    <property type="entry name" value="Winged helix' DNA-binding domain"/>
    <property type="match status" value="1"/>
</dbReference>
<organism evidence="1 2">
    <name type="scientific">Tepidibacter thalassicus DSM 15285</name>
    <dbReference type="NCBI Taxonomy" id="1123350"/>
    <lineage>
        <taxon>Bacteria</taxon>
        <taxon>Bacillati</taxon>
        <taxon>Bacillota</taxon>
        <taxon>Clostridia</taxon>
        <taxon>Peptostreptococcales</taxon>
        <taxon>Peptostreptococcaceae</taxon>
        <taxon>Tepidibacter</taxon>
    </lineage>
</organism>
<dbReference type="STRING" id="1123350.SAMN02744040_01135"/>
<dbReference type="InterPro" id="IPR018597">
    <property type="entry name" value="Phage_Tuc2009_YjcQ"/>
</dbReference>
<sequence>MSKTRKIIYSILTEIQKGENRPHWKDYGIEKEEFANIIEMMEDEGLIKNSSVVRGGIGNKAHAIFIKDAKITMKGLDYLEENSIWKKTYKGLKEVREWLPL</sequence>
<dbReference type="InterPro" id="IPR036390">
    <property type="entry name" value="WH_DNA-bd_sf"/>
</dbReference>
<accession>A0A1M5QX12</accession>
<proteinExistence type="predicted"/>
<evidence type="ECO:0000313" key="2">
    <source>
        <dbReference type="Proteomes" id="UP000242520"/>
    </source>
</evidence>
<dbReference type="OrthoDB" id="2085166at2"/>
<keyword evidence="2" id="KW-1185">Reference proteome</keyword>
<evidence type="ECO:0000313" key="1">
    <source>
        <dbReference type="EMBL" id="SHH18259.1"/>
    </source>
</evidence>
<gene>
    <name evidence="1" type="ORF">SAMN02744040_01135</name>
</gene>